<dbReference type="AlphaFoldDB" id="A0A7W0AEE9"/>
<proteinExistence type="predicted"/>
<dbReference type="EMBL" id="JACEFT010000012">
    <property type="protein sequence ID" value="MBA2779500.1"/>
    <property type="molecule type" value="Genomic_DNA"/>
</dbReference>
<reference evidence="2 4" key="1">
    <citation type="submission" date="2020-05" db="EMBL/GenBank/DDBJ databases">
        <title>Comparative genomic analysis of denitrifying bacteria from Halomonas genus.</title>
        <authorList>
            <person name="Wang L."/>
            <person name="Shao Z."/>
        </authorList>
    </citation>
    <scope>NUCLEOTIDE SEQUENCE [LARGE SCALE GENOMIC DNA]</scope>
    <source>
        <strain evidence="2 4">DSM 17331</strain>
    </source>
</reference>
<organism evidence="1 3">
    <name type="scientific">Billgrantia kenyensis</name>
    <dbReference type="NCBI Taxonomy" id="321266"/>
    <lineage>
        <taxon>Bacteria</taxon>
        <taxon>Pseudomonadati</taxon>
        <taxon>Pseudomonadota</taxon>
        <taxon>Gammaproteobacteria</taxon>
        <taxon>Oceanospirillales</taxon>
        <taxon>Halomonadaceae</taxon>
        <taxon>Billgrantia</taxon>
    </lineage>
</organism>
<gene>
    <name evidence="1" type="ORF">H1D44_11415</name>
    <name evidence="2" type="ORF">HOP48_14430</name>
</gene>
<evidence type="ECO:0000313" key="2">
    <source>
        <dbReference type="EMBL" id="MCG6662733.1"/>
    </source>
</evidence>
<protein>
    <submittedName>
        <fullName evidence="1">Uncharacterized protein</fullName>
    </submittedName>
</protein>
<sequence length="80" mass="8936">MNKALVATACAIGVGAGVHLLSSTTEEAVAVDPGGLTPDQQRYCDRVDQWYREEMLDVEPKWRHGHPDERGTYAEWCTDM</sequence>
<dbReference type="EMBL" id="JABFUB010000012">
    <property type="protein sequence ID" value="MCG6662733.1"/>
    <property type="molecule type" value="Genomic_DNA"/>
</dbReference>
<evidence type="ECO:0000313" key="3">
    <source>
        <dbReference type="Proteomes" id="UP000518091"/>
    </source>
</evidence>
<keyword evidence="4" id="KW-1185">Reference proteome</keyword>
<evidence type="ECO:0000313" key="1">
    <source>
        <dbReference type="EMBL" id="MBA2779500.1"/>
    </source>
</evidence>
<dbReference type="RefSeq" id="WP_181514975.1">
    <property type="nucleotide sequence ID" value="NZ_JABFUB010000012.1"/>
</dbReference>
<evidence type="ECO:0000313" key="4">
    <source>
        <dbReference type="Proteomes" id="UP000814353"/>
    </source>
</evidence>
<comment type="caution">
    <text evidence="1">The sequence shown here is derived from an EMBL/GenBank/DDBJ whole genome shotgun (WGS) entry which is preliminary data.</text>
</comment>
<name>A0A7W0AEE9_9GAMM</name>
<reference evidence="1 3" key="2">
    <citation type="submission" date="2020-07" db="EMBL/GenBank/DDBJ databases">
        <title>Identification of Halomonas strains.</title>
        <authorList>
            <person name="Xiao Z."/>
            <person name="Shen J."/>
        </authorList>
    </citation>
    <scope>NUCLEOTIDE SEQUENCE [LARGE SCALE GENOMIC DNA]</scope>
    <source>
        <strain evidence="1 3">DSM 17331</strain>
    </source>
</reference>
<dbReference type="Proteomes" id="UP000814353">
    <property type="component" value="Unassembled WGS sequence"/>
</dbReference>
<dbReference type="Proteomes" id="UP000518091">
    <property type="component" value="Unassembled WGS sequence"/>
</dbReference>
<accession>A0A7W0AEE9</accession>